<evidence type="ECO:0000259" key="3">
    <source>
        <dbReference type="Pfam" id="PF02678"/>
    </source>
</evidence>
<dbReference type="PANTHER" id="PTHR43212">
    <property type="entry name" value="QUERCETIN 2,3-DIOXYGENASE"/>
    <property type="match status" value="1"/>
</dbReference>
<dbReference type="InterPro" id="IPR014710">
    <property type="entry name" value="RmlC-like_jellyroll"/>
</dbReference>
<dbReference type="SUPFAM" id="SSF51182">
    <property type="entry name" value="RmlC-like cupins"/>
    <property type="match status" value="1"/>
</dbReference>
<evidence type="ECO:0000256" key="2">
    <source>
        <dbReference type="RuleBase" id="RU003457"/>
    </source>
</evidence>
<dbReference type="PANTHER" id="PTHR43212:SF2">
    <property type="entry name" value="PIRIN-LIKE PROTEIN YHAK"/>
    <property type="match status" value="1"/>
</dbReference>
<dbReference type="Proteomes" id="UP000028602">
    <property type="component" value="Unassembled WGS sequence"/>
</dbReference>
<keyword evidence="6" id="KW-1185">Reference proteome</keyword>
<dbReference type="OrthoDB" id="9780903at2"/>
<evidence type="ECO:0000256" key="1">
    <source>
        <dbReference type="ARBA" id="ARBA00008416"/>
    </source>
</evidence>
<evidence type="ECO:0000313" key="5">
    <source>
        <dbReference type="EMBL" id="KFD20866.1"/>
    </source>
</evidence>
<evidence type="ECO:0000313" key="6">
    <source>
        <dbReference type="Proteomes" id="UP000028602"/>
    </source>
</evidence>
<organism evidence="5 6">
    <name type="scientific">Tatumella ptyseos ATCC 33301</name>
    <dbReference type="NCBI Taxonomy" id="1005995"/>
    <lineage>
        <taxon>Bacteria</taxon>
        <taxon>Pseudomonadati</taxon>
        <taxon>Pseudomonadota</taxon>
        <taxon>Gammaproteobacteria</taxon>
        <taxon>Enterobacterales</taxon>
        <taxon>Erwiniaceae</taxon>
        <taxon>Tatumella</taxon>
    </lineage>
</organism>
<evidence type="ECO:0000259" key="4">
    <source>
        <dbReference type="Pfam" id="PF17954"/>
    </source>
</evidence>
<proteinExistence type="inferred from homology"/>
<reference evidence="5 6" key="1">
    <citation type="submission" date="2014-05" db="EMBL/GenBank/DDBJ databases">
        <title>ATOL: Assembling a taxonomically balanced genome-scale reconstruction of the evolutionary history of the Enterobacteriaceae.</title>
        <authorList>
            <person name="Plunkett G.III."/>
            <person name="Neeno-Eckwall E.C."/>
            <person name="Glasner J.D."/>
            <person name="Perna N.T."/>
        </authorList>
    </citation>
    <scope>NUCLEOTIDE SEQUENCE [LARGE SCALE GENOMIC DNA]</scope>
    <source>
        <strain evidence="5 6">ATCC 33301</strain>
    </source>
</reference>
<dbReference type="InterPro" id="IPR011051">
    <property type="entry name" value="RmlC_Cupin_sf"/>
</dbReference>
<dbReference type="eggNOG" id="COG1741">
    <property type="taxonomic scope" value="Bacteria"/>
</dbReference>
<dbReference type="Pfam" id="PF17954">
    <property type="entry name" value="Pirin_C_2"/>
    <property type="match status" value="1"/>
</dbReference>
<dbReference type="InterPro" id="IPR003829">
    <property type="entry name" value="Pirin_N_dom"/>
</dbReference>
<protein>
    <submittedName>
        <fullName evidence="5">Pirin family protein</fullName>
    </submittedName>
</protein>
<dbReference type="Gene3D" id="2.60.120.10">
    <property type="entry name" value="Jelly Rolls"/>
    <property type="match status" value="2"/>
</dbReference>
<comment type="similarity">
    <text evidence="1 2">Belongs to the pirin family.</text>
</comment>
<dbReference type="InterPro" id="IPR041602">
    <property type="entry name" value="Quercetinase_C"/>
</dbReference>
<dbReference type="EMBL" id="JMPR01000019">
    <property type="protein sequence ID" value="KFD20866.1"/>
    <property type="molecule type" value="Genomic_DNA"/>
</dbReference>
<comment type="caution">
    <text evidence="5">The sequence shown here is derived from an EMBL/GenBank/DDBJ whole genome shotgun (WGS) entry which is preliminary data.</text>
</comment>
<name>A0A085JK70_9GAMM</name>
<sequence length="237" mass="26225">MFRLRAAEKCGSADYGWLKSRYSFSFGHYFDPQLLGFGYLQVLNQEVLAAGATFQPRSFPRVDVLNIILQGEAGYRSSDGQMTHARAGDALLFAGDNTIYQESNASPDTDLVRLQLWLQTCPEQNSPQLQHLQLPESEKCLLIASGDGQQGSLKLRQNIRVFQLSLQHEETHIFPLQGSRCYLQSVYGGVELEGESPSLQAGCGDGVLISDEKQLRINAMTDCRLLIIDCCGSEQAA</sequence>
<dbReference type="InterPro" id="IPR012093">
    <property type="entry name" value="Pirin"/>
</dbReference>
<feature type="domain" description="Quercetin 2,3-dioxygenase C-terminal cupin" evidence="4">
    <location>
        <begin position="142"/>
        <end position="229"/>
    </location>
</feature>
<dbReference type="AlphaFoldDB" id="A0A085JK70"/>
<dbReference type="RefSeq" id="WP_029991742.1">
    <property type="nucleotide sequence ID" value="NZ_ATMJ01000083.1"/>
</dbReference>
<feature type="domain" description="Pirin N-terminal" evidence="3">
    <location>
        <begin position="6"/>
        <end position="118"/>
    </location>
</feature>
<accession>A0A085JK70</accession>
<dbReference type="Pfam" id="PF02678">
    <property type="entry name" value="Pirin"/>
    <property type="match status" value="1"/>
</dbReference>
<gene>
    <name evidence="5" type="primary">yhaK</name>
    <name evidence="5" type="ORF">GTPT_1059</name>
</gene>